<dbReference type="EMBL" id="AMXD01000006">
    <property type="protein sequence ID" value="ENO88370.1"/>
    <property type="molecule type" value="Genomic_DNA"/>
</dbReference>
<organism evidence="1 2">
    <name type="scientific">Thauera aminoaromatica S2</name>
    <dbReference type="NCBI Taxonomy" id="1234381"/>
    <lineage>
        <taxon>Bacteria</taxon>
        <taxon>Pseudomonadati</taxon>
        <taxon>Pseudomonadota</taxon>
        <taxon>Betaproteobacteria</taxon>
        <taxon>Rhodocyclales</taxon>
        <taxon>Zoogloeaceae</taxon>
        <taxon>Thauera</taxon>
    </lineage>
</organism>
<dbReference type="Pfam" id="PF13289">
    <property type="entry name" value="SIR2_2"/>
    <property type="match status" value="1"/>
</dbReference>
<name>N6YA44_THASP</name>
<dbReference type="SUPFAM" id="SSF52467">
    <property type="entry name" value="DHS-like NAD/FAD-binding domain"/>
    <property type="match status" value="1"/>
</dbReference>
<proteinExistence type="predicted"/>
<dbReference type="AlphaFoldDB" id="N6YA44"/>
<reference evidence="1 2" key="1">
    <citation type="submission" date="2012-09" db="EMBL/GenBank/DDBJ databases">
        <title>Draft Genome Sequences of 6 Strains from Genus Thauera.</title>
        <authorList>
            <person name="Liu B."/>
            <person name="Shapleigh J.P."/>
            <person name="Frostegard A.H."/>
        </authorList>
    </citation>
    <scope>NUCLEOTIDE SEQUENCE [LARGE SCALE GENOMIC DNA]</scope>
    <source>
        <strain evidence="1 2">S2</strain>
    </source>
</reference>
<protein>
    <submittedName>
        <fullName evidence="1">Uncharacterized protein</fullName>
    </submittedName>
</protein>
<dbReference type="Proteomes" id="UP000013042">
    <property type="component" value="Unassembled WGS sequence"/>
</dbReference>
<comment type="caution">
    <text evidence="1">The sequence shown here is derived from an EMBL/GenBank/DDBJ whole genome shotgun (WGS) entry which is preliminary data.</text>
</comment>
<accession>N6YA44</accession>
<evidence type="ECO:0000313" key="1">
    <source>
        <dbReference type="EMBL" id="ENO88370.1"/>
    </source>
</evidence>
<sequence length="377" mass="42159">MVVDGTQRGIDTMAPLAKEFLGAAPGFDDTRFPSGAEREALTKYLGFDLKADEFASNLERLMEVLYSFQFVLKRSASEEMAKGTAAVDSLIEKVTAFVTQKCSEAPFSKGDPAIVDLYQAFYRKLVYRDRTLPRPWIFTTNYDLLSETALDRLGMPYCNGFSGTIERRFNPTTYRYALAEQLDLTSRKWAAVDSFIYLCKLHGSINWIEEGGSLFPIREVPAVAATKGSRVMIYPTPMKQNASFGSPYSDLFREFQGRIVRDQSVLFVVGYSFSDEHVNNLIFQALTIPTFRLVAFLPPDAAGVTQKLRSLHDPRIWLIGGAGPKGGTKAHYFDTFVEKFMPESPADKVDTAVKKVLEELIAQGVRTAPNEENGHDD</sequence>
<dbReference type="InterPro" id="IPR029035">
    <property type="entry name" value="DHS-like_NAD/FAD-binding_dom"/>
</dbReference>
<gene>
    <name evidence="1" type="ORF">C665_02447</name>
</gene>
<evidence type="ECO:0000313" key="2">
    <source>
        <dbReference type="Proteomes" id="UP000013042"/>
    </source>
</evidence>